<keyword evidence="4" id="KW-0472">Membrane</keyword>
<evidence type="ECO:0000256" key="3">
    <source>
        <dbReference type="SAM" id="MobiDB-lite"/>
    </source>
</evidence>
<evidence type="ECO:0000256" key="4">
    <source>
        <dbReference type="SAM" id="Phobius"/>
    </source>
</evidence>
<evidence type="ECO:0000313" key="5">
    <source>
        <dbReference type="EMBL" id="QEL63995.1"/>
    </source>
</evidence>
<organism evidence="5 6">
    <name type="scientific">Oryzomicrobium terrae</name>
    <dbReference type="NCBI Taxonomy" id="1735038"/>
    <lineage>
        <taxon>Bacteria</taxon>
        <taxon>Pseudomonadati</taxon>
        <taxon>Pseudomonadota</taxon>
        <taxon>Betaproteobacteria</taxon>
        <taxon>Rhodocyclales</taxon>
        <taxon>Rhodocyclaceae</taxon>
        <taxon>Oryzomicrobium</taxon>
    </lineage>
</organism>
<dbReference type="AlphaFoldDB" id="A0A5C1E5R5"/>
<keyword evidence="4" id="KW-1133">Transmembrane helix</keyword>
<dbReference type="RefSeq" id="WP_149424771.1">
    <property type="nucleotide sequence ID" value="NZ_CP022579.1"/>
</dbReference>
<dbReference type="SUPFAM" id="SSF48452">
    <property type="entry name" value="TPR-like"/>
    <property type="match status" value="1"/>
</dbReference>
<dbReference type="KEGG" id="otr:OTERR_05190"/>
<proteinExistence type="predicted"/>
<evidence type="ECO:0000256" key="1">
    <source>
        <dbReference type="ARBA" id="ARBA00022737"/>
    </source>
</evidence>
<feature type="compositionally biased region" description="Low complexity" evidence="3">
    <location>
        <begin position="152"/>
        <end position="166"/>
    </location>
</feature>
<dbReference type="Pfam" id="PF14559">
    <property type="entry name" value="TPR_19"/>
    <property type="match status" value="1"/>
</dbReference>
<accession>A0A5C1E5R5</accession>
<dbReference type="Proteomes" id="UP000323671">
    <property type="component" value="Chromosome"/>
</dbReference>
<reference evidence="5 6" key="1">
    <citation type="submission" date="2017-07" db="EMBL/GenBank/DDBJ databases">
        <title>Complete genome sequence of Oryzomicrobium terrae TPP412.</title>
        <authorList>
            <person name="Chiu L.-W."/>
            <person name="Lo K.-J."/>
            <person name="Tsai Y.-M."/>
            <person name="Lin S.-S."/>
            <person name="Kuo C.-H."/>
            <person name="Liu C.-T."/>
        </authorList>
    </citation>
    <scope>NUCLEOTIDE SEQUENCE [LARGE SCALE GENOMIC DNA]</scope>
    <source>
        <strain evidence="5 6">TPP412</strain>
    </source>
</reference>
<sequence>MSLINQMLQDLDGRHATGQEREGLHRDVRSVAAATAPRRRPAPLVWGGLALVAGMGGAAAWLALTGNPAATPTVVAAAPPVAPASAPPAEAAAPAAAPVAAPVGNIDASGTAGVPAAATPVAQAAAATPAPGGTASVAAPAPAAVMPPPASTPAALPAPVRPATAEAKAERKAAMPATAPAANGAASALATTVPAVAPKAALPALPLGGEPVRTADTSASPAPAVPAATLPTKAAPAASGGSEKIEKNLRLATPRDRAEQEYRLAVQSLNAGRVTEALERLRGALRQDPGHVTSRQLLVRLLLEQRAGDEARQTLAEGLEINPGQVSWAVALARLQAERGEVGGALATLQKAAAAGQDYADYQGLYGNLLARQNHPREAAERYLAAARLNPGEGRWWLGLGLALEADGRGGEAKDAFARARSAGNLPPDLATLAEQRLR</sequence>
<evidence type="ECO:0000313" key="6">
    <source>
        <dbReference type="Proteomes" id="UP000323671"/>
    </source>
</evidence>
<dbReference type="InterPro" id="IPR051012">
    <property type="entry name" value="CellSynth/LPSAsmb/PSIAsmb"/>
</dbReference>
<keyword evidence="1" id="KW-0677">Repeat</keyword>
<keyword evidence="2" id="KW-0802">TPR repeat</keyword>
<dbReference type="InterPro" id="IPR011990">
    <property type="entry name" value="TPR-like_helical_dom_sf"/>
</dbReference>
<name>A0A5C1E5R5_9RHOO</name>
<dbReference type="Pfam" id="PF13432">
    <property type="entry name" value="TPR_16"/>
    <property type="match status" value="1"/>
</dbReference>
<gene>
    <name evidence="5" type="primary">mshN</name>
    <name evidence="5" type="ORF">OTERR_05190</name>
</gene>
<keyword evidence="6" id="KW-1185">Reference proteome</keyword>
<dbReference type="Gene3D" id="1.25.40.10">
    <property type="entry name" value="Tetratricopeptide repeat domain"/>
    <property type="match status" value="1"/>
</dbReference>
<feature type="transmembrane region" description="Helical" evidence="4">
    <location>
        <begin position="44"/>
        <end position="64"/>
    </location>
</feature>
<dbReference type="PANTHER" id="PTHR45586">
    <property type="entry name" value="TPR REPEAT-CONTAINING PROTEIN PA4667"/>
    <property type="match status" value="1"/>
</dbReference>
<evidence type="ECO:0000256" key="2">
    <source>
        <dbReference type="ARBA" id="ARBA00022803"/>
    </source>
</evidence>
<dbReference type="PANTHER" id="PTHR45586:SF1">
    <property type="entry name" value="LIPOPOLYSACCHARIDE ASSEMBLY PROTEIN B"/>
    <property type="match status" value="1"/>
</dbReference>
<protein>
    <submittedName>
        <fullName evidence="5">MSHA biogenesis protein MshN</fullName>
    </submittedName>
</protein>
<dbReference type="EMBL" id="CP022579">
    <property type="protein sequence ID" value="QEL63995.1"/>
    <property type="molecule type" value="Genomic_DNA"/>
</dbReference>
<keyword evidence="4" id="KW-0812">Transmembrane</keyword>
<feature type="region of interest" description="Disordered" evidence="3">
    <location>
        <begin position="145"/>
        <end position="176"/>
    </location>
</feature>